<dbReference type="VEuPathDB" id="FungiDB:BD410DRAFT_790620"/>
<proteinExistence type="predicted"/>
<evidence type="ECO:0000313" key="2">
    <source>
        <dbReference type="Proteomes" id="UP000294933"/>
    </source>
</evidence>
<sequence>MAVLEALRCLGRQLSVINVTASLREVYAQLFPTSHLPHHSEHQGLRSTGLVLKSARICTKNILPSTFLWRNVYAKLRKLAIRYFYGESKFKLPPLGHDPVLSVRTLRTSESLCTVRRTAIDIPRTTAWGIAASLRSWEPTANSSKTQVRFTSE</sequence>
<gene>
    <name evidence="1" type="ORF">BD410DRAFT_790620</name>
</gene>
<organism evidence="1 2">
    <name type="scientific">Rickenella mellea</name>
    <dbReference type="NCBI Taxonomy" id="50990"/>
    <lineage>
        <taxon>Eukaryota</taxon>
        <taxon>Fungi</taxon>
        <taxon>Dikarya</taxon>
        <taxon>Basidiomycota</taxon>
        <taxon>Agaricomycotina</taxon>
        <taxon>Agaricomycetes</taxon>
        <taxon>Hymenochaetales</taxon>
        <taxon>Rickenellaceae</taxon>
        <taxon>Rickenella</taxon>
    </lineage>
</organism>
<evidence type="ECO:0000313" key="1">
    <source>
        <dbReference type="EMBL" id="TDL20666.1"/>
    </source>
</evidence>
<dbReference type="EMBL" id="ML170186">
    <property type="protein sequence ID" value="TDL20666.1"/>
    <property type="molecule type" value="Genomic_DNA"/>
</dbReference>
<accession>A0A4Y7Q054</accession>
<dbReference type="AlphaFoldDB" id="A0A4Y7Q054"/>
<reference evidence="1 2" key="1">
    <citation type="submission" date="2018-06" db="EMBL/GenBank/DDBJ databases">
        <title>A transcriptomic atlas of mushroom development highlights an independent origin of complex multicellularity.</title>
        <authorList>
            <consortium name="DOE Joint Genome Institute"/>
            <person name="Krizsan K."/>
            <person name="Almasi E."/>
            <person name="Merenyi Z."/>
            <person name="Sahu N."/>
            <person name="Viragh M."/>
            <person name="Koszo T."/>
            <person name="Mondo S."/>
            <person name="Kiss B."/>
            <person name="Balint B."/>
            <person name="Kues U."/>
            <person name="Barry K."/>
            <person name="Hegedus J.C."/>
            <person name="Henrissat B."/>
            <person name="Johnson J."/>
            <person name="Lipzen A."/>
            <person name="Ohm R."/>
            <person name="Nagy I."/>
            <person name="Pangilinan J."/>
            <person name="Yan J."/>
            <person name="Xiong Y."/>
            <person name="Grigoriev I.V."/>
            <person name="Hibbett D.S."/>
            <person name="Nagy L.G."/>
        </authorList>
    </citation>
    <scope>NUCLEOTIDE SEQUENCE [LARGE SCALE GENOMIC DNA]</scope>
    <source>
        <strain evidence="1 2">SZMC22713</strain>
    </source>
</reference>
<name>A0A4Y7Q054_9AGAM</name>
<protein>
    <submittedName>
        <fullName evidence="1">Uncharacterized protein</fullName>
    </submittedName>
</protein>
<dbReference type="Proteomes" id="UP000294933">
    <property type="component" value="Unassembled WGS sequence"/>
</dbReference>
<keyword evidence="2" id="KW-1185">Reference proteome</keyword>